<evidence type="ECO:0000256" key="4">
    <source>
        <dbReference type="ARBA" id="ARBA00023157"/>
    </source>
</evidence>
<dbReference type="InterPro" id="IPR000436">
    <property type="entry name" value="Sushi_SCR_CCP_dom"/>
</dbReference>
<evidence type="ECO:0000256" key="5">
    <source>
        <dbReference type="PROSITE-ProRule" id="PRU00302"/>
    </source>
</evidence>
<evidence type="ECO:0000313" key="7">
    <source>
        <dbReference type="Proteomes" id="UP000515135"/>
    </source>
</evidence>
<feature type="disulfide bond" evidence="5">
    <location>
        <begin position="146"/>
        <end position="189"/>
    </location>
</feature>
<dbReference type="OrthoDB" id="9984531at2759"/>
<dbReference type="KEGG" id="bbel:109464139"/>
<accession>A0A6P4YD13</accession>
<organism evidence="7 8">
    <name type="scientific">Branchiostoma belcheri</name>
    <name type="common">Amphioxus</name>
    <dbReference type="NCBI Taxonomy" id="7741"/>
    <lineage>
        <taxon>Eukaryota</taxon>
        <taxon>Metazoa</taxon>
        <taxon>Chordata</taxon>
        <taxon>Cephalochordata</taxon>
        <taxon>Leptocardii</taxon>
        <taxon>Amphioxiformes</taxon>
        <taxon>Branchiostomatidae</taxon>
        <taxon>Branchiostoma</taxon>
    </lineage>
</organism>
<name>A0A6P4YD13_BRABE</name>
<dbReference type="InterPro" id="IPR051503">
    <property type="entry name" value="ComplSys_Reg/VirEntry_Med"/>
</dbReference>
<reference evidence="8" key="1">
    <citation type="submission" date="2025-08" db="UniProtKB">
        <authorList>
            <consortium name="RefSeq"/>
        </authorList>
    </citation>
    <scope>IDENTIFICATION</scope>
    <source>
        <tissue evidence="8">Gonad</tissue>
    </source>
</reference>
<keyword evidence="3" id="KW-0732">Signal</keyword>
<evidence type="ECO:0000313" key="8">
    <source>
        <dbReference type="RefSeq" id="XP_019616637.1"/>
    </source>
</evidence>
<keyword evidence="7" id="KW-1185">Reference proteome</keyword>
<keyword evidence="2 5" id="KW-0768">Sushi</keyword>
<protein>
    <submittedName>
        <fullName evidence="8">Complement factor H-related protein 1-like</fullName>
    </submittedName>
</protein>
<dbReference type="PANTHER" id="PTHR45785:SF2">
    <property type="entry name" value="COMPLEMENT FACTOR H-RELATED"/>
    <property type="match status" value="1"/>
</dbReference>
<keyword evidence="4 5" id="KW-1015">Disulfide bond</keyword>
<comment type="subcellular location">
    <subcellularLocation>
        <location evidence="1">Virion</location>
    </subcellularLocation>
</comment>
<evidence type="ECO:0000256" key="2">
    <source>
        <dbReference type="ARBA" id="ARBA00022659"/>
    </source>
</evidence>
<sequence>MTACLTFPFQLTRSSLSCLNGPPGRRINNHWTDCNGQGPYPHGAKCEYTCRLGYGIVSGSRTRFCRNGAWTGSPLVCGGGTTCRSPPTVLNTIRRGCYPRYEQGEVCRYSCRPGYSRVFGSTSKVCRYGSWVGTDLVCRYTATLSCSSAPPLRTWSYMYGCYVPYTHGKTCHFGCRSGYPQTGSRSRTCRNGVWTGTPLTCVAPYW</sequence>
<comment type="caution">
    <text evidence="5">Lacks conserved residue(s) required for the propagation of feature annotation.</text>
</comment>
<dbReference type="PANTHER" id="PTHR45785">
    <property type="entry name" value="COMPLEMENT FACTOR H-RELATED"/>
    <property type="match status" value="1"/>
</dbReference>
<feature type="domain" description="Sushi" evidence="6">
    <location>
        <begin position="81"/>
        <end position="140"/>
    </location>
</feature>
<dbReference type="CDD" id="cd00033">
    <property type="entry name" value="CCP"/>
    <property type="match status" value="3"/>
</dbReference>
<gene>
    <name evidence="8" type="primary">LOC109464139</name>
</gene>
<dbReference type="SUPFAM" id="SSF57535">
    <property type="entry name" value="Complement control module/SCR domain"/>
    <property type="match status" value="3"/>
</dbReference>
<dbReference type="Gene3D" id="2.10.70.10">
    <property type="entry name" value="Complement Module, domain 1"/>
    <property type="match status" value="3"/>
</dbReference>
<proteinExistence type="predicted"/>
<feature type="disulfide bond" evidence="5">
    <location>
        <begin position="83"/>
        <end position="126"/>
    </location>
</feature>
<dbReference type="Proteomes" id="UP000515135">
    <property type="component" value="Unplaced"/>
</dbReference>
<evidence type="ECO:0000256" key="1">
    <source>
        <dbReference type="ARBA" id="ARBA00004328"/>
    </source>
</evidence>
<evidence type="ECO:0000256" key="3">
    <source>
        <dbReference type="ARBA" id="ARBA00022729"/>
    </source>
</evidence>
<dbReference type="GeneID" id="109464139"/>
<dbReference type="InterPro" id="IPR035976">
    <property type="entry name" value="Sushi/SCR/CCP_sf"/>
</dbReference>
<feature type="disulfide bond" evidence="5">
    <location>
        <begin position="111"/>
        <end position="138"/>
    </location>
</feature>
<dbReference type="PROSITE" id="PS50923">
    <property type="entry name" value="SUSHI"/>
    <property type="match status" value="3"/>
</dbReference>
<dbReference type="AlphaFoldDB" id="A0A6P4YD13"/>
<evidence type="ECO:0000259" key="6">
    <source>
        <dbReference type="PROSITE" id="PS50923"/>
    </source>
</evidence>
<dbReference type="Pfam" id="PF00084">
    <property type="entry name" value="Sushi"/>
    <property type="match status" value="3"/>
</dbReference>
<dbReference type="RefSeq" id="XP_019616637.1">
    <property type="nucleotide sequence ID" value="XM_019761078.1"/>
</dbReference>
<dbReference type="SMART" id="SM00032">
    <property type="entry name" value="CCP"/>
    <property type="match status" value="3"/>
</dbReference>
<feature type="domain" description="Sushi" evidence="6">
    <location>
        <begin position="144"/>
        <end position="203"/>
    </location>
</feature>
<feature type="domain" description="Sushi" evidence="6">
    <location>
        <begin position="16"/>
        <end position="79"/>
    </location>
</feature>
<feature type="disulfide bond" evidence="5">
    <location>
        <begin position="50"/>
        <end position="77"/>
    </location>
</feature>